<dbReference type="Proteomes" id="UP001432046">
    <property type="component" value="Chromosome"/>
</dbReference>
<dbReference type="EMBL" id="CP147711">
    <property type="protein sequence ID" value="WXC81166.1"/>
    <property type="molecule type" value="Genomic_DNA"/>
</dbReference>
<reference evidence="1" key="1">
    <citation type="journal article" date="2021" name="Int. J. Syst. Evol. Microbiol.">
        <title>Bradyrhizobium septentrionale sp. nov. (sv. septentrionale) and Bradyrhizobium quebecense sp. nov. (sv. septentrionale) associated with legumes native to Canada possess rearranged symbiosis genes and numerous insertion sequences.</title>
        <authorList>
            <person name="Bromfield E.S.P."/>
            <person name="Cloutier S."/>
        </authorList>
    </citation>
    <scope>NUCLEOTIDE SEQUENCE</scope>
    <source>
        <strain evidence="1">5S5</strain>
    </source>
</reference>
<dbReference type="RefSeq" id="WP_338692229.1">
    <property type="nucleotide sequence ID" value="NZ_CP147711.1"/>
</dbReference>
<evidence type="ECO:0000313" key="1">
    <source>
        <dbReference type="EMBL" id="WXC81166.1"/>
    </source>
</evidence>
<keyword evidence="2" id="KW-1185">Reference proteome</keyword>
<organism evidence="1 2">
    <name type="scientific">Bradyrhizobium septentrionale</name>
    <dbReference type="NCBI Taxonomy" id="1404411"/>
    <lineage>
        <taxon>Bacteria</taxon>
        <taxon>Pseudomonadati</taxon>
        <taxon>Pseudomonadota</taxon>
        <taxon>Alphaproteobacteria</taxon>
        <taxon>Hyphomicrobiales</taxon>
        <taxon>Nitrobacteraceae</taxon>
        <taxon>Bradyrhizobium</taxon>
    </lineage>
</organism>
<protein>
    <submittedName>
        <fullName evidence="1">Uncharacterized protein</fullName>
    </submittedName>
</protein>
<proteinExistence type="predicted"/>
<accession>A0ABZ2P1P2</accession>
<reference evidence="1" key="2">
    <citation type="submission" date="2024-03" db="EMBL/GenBank/DDBJ databases">
        <authorList>
            <person name="Bromfield E.S.P."/>
            <person name="Cloutier S."/>
        </authorList>
    </citation>
    <scope>NUCLEOTIDE SEQUENCE</scope>
    <source>
        <strain evidence="1">5S5</strain>
    </source>
</reference>
<name>A0ABZ2P1P2_9BRAD</name>
<evidence type="ECO:0000313" key="2">
    <source>
        <dbReference type="Proteomes" id="UP001432046"/>
    </source>
</evidence>
<sequence>MPKDDGLAEDHRVAVSIEEIAMPSVNFELRDVPFPVMSTSASIKELEALDSQEKTAALQRQFLYMADVLRKCGIPTDNLIAALLGAAIQDYTENAMLQLIDEERRRHPAYPATLTVLAQFMTAQGTMMVNQGIPAGLLGVSMMNAGIAVAQKEMTKAKVVEAVEGSLEALSGETRT</sequence>
<gene>
    <name evidence="1" type="ORF">WDK88_05895</name>
</gene>